<name>A0AA45A7C8_9VIBR</name>
<dbReference type="RefSeq" id="WP_102297637.1">
    <property type="nucleotide sequence ID" value="NZ_JAAHTI010000002.1"/>
</dbReference>
<reference evidence="1 2" key="1">
    <citation type="journal article" date="2018" name="Nature">
        <title>A major lineage of non-tailed dsDNA viruses as unrecognized killers of marine bacteria.</title>
        <authorList>
            <person name="Kauffman K.M."/>
            <person name="Hussain F.A."/>
            <person name="Yang J."/>
            <person name="Arevalo P."/>
            <person name="Brown J.M."/>
            <person name="Chang W.K."/>
            <person name="VanInsberghe D."/>
            <person name="Elsherbini J."/>
            <person name="Sharma R.S."/>
            <person name="Cutler M.B."/>
            <person name="Kelly L."/>
            <person name="Polz M.F."/>
        </authorList>
    </citation>
    <scope>NUCLEOTIDE SEQUENCE [LARGE SCALE GENOMIC DNA]</scope>
    <source>
        <strain evidence="1 2">10N.286.55.E1</strain>
    </source>
</reference>
<dbReference type="AlphaFoldDB" id="A0AA45A7C8"/>
<dbReference type="EMBL" id="MCSB01000046">
    <property type="protein sequence ID" value="PME24122.1"/>
    <property type="molecule type" value="Genomic_DNA"/>
</dbReference>
<gene>
    <name evidence="1" type="ORF">BCV38_10905</name>
</gene>
<keyword evidence="2" id="KW-1185">Reference proteome</keyword>
<comment type="caution">
    <text evidence="1">The sequence shown here is derived from an EMBL/GenBank/DDBJ whole genome shotgun (WGS) entry which is preliminary data.</text>
</comment>
<evidence type="ECO:0000313" key="2">
    <source>
        <dbReference type="Proteomes" id="UP000239763"/>
    </source>
</evidence>
<evidence type="ECO:0000313" key="1">
    <source>
        <dbReference type="EMBL" id="PME24122.1"/>
    </source>
</evidence>
<sequence>MDHRIFETQSLLRLDDFLKMLPSVKPRKAREVIKSWQEDIFELIIADTWSEEEKERYEIVISDSLTIQSSDLEHIFHGDESEAKRITPYGADLLCQAYKAGLFETKARLSEYIVPIEVQEYIDSTNTILSKQEADRVHGQNKREHYENKISNLELIREAEFSYSLLNDVFVKKFGFKGNHHVLKIGGVDVTKSLSLYRSNSGLSSDWQVTFSWIGLDGEHKQLRKDSFYSGNRRNDSERNYGLHE</sequence>
<dbReference type="Proteomes" id="UP000239763">
    <property type="component" value="Unassembled WGS sequence"/>
</dbReference>
<proteinExistence type="predicted"/>
<accession>A0AA45A7C8</accession>
<protein>
    <submittedName>
        <fullName evidence="1">Uncharacterized protein</fullName>
    </submittedName>
</protein>
<organism evidence="1 2">
    <name type="scientific">Vibrio lentus</name>
    <dbReference type="NCBI Taxonomy" id="136468"/>
    <lineage>
        <taxon>Bacteria</taxon>
        <taxon>Pseudomonadati</taxon>
        <taxon>Pseudomonadota</taxon>
        <taxon>Gammaproteobacteria</taxon>
        <taxon>Vibrionales</taxon>
        <taxon>Vibrionaceae</taxon>
        <taxon>Vibrio</taxon>
    </lineage>
</organism>